<evidence type="ECO:0000259" key="1">
    <source>
        <dbReference type="PROSITE" id="PS51819"/>
    </source>
</evidence>
<dbReference type="PANTHER" id="PTHR33993">
    <property type="entry name" value="GLYOXALASE-RELATED"/>
    <property type="match status" value="1"/>
</dbReference>
<reference evidence="2 3" key="1">
    <citation type="submission" date="2024-06" db="EMBL/GenBank/DDBJ databases">
        <authorList>
            <person name="Kraege A."/>
            <person name="Thomma B."/>
        </authorList>
    </citation>
    <scope>NUCLEOTIDE SEQUENCE [LARGE SCALE GENOMIC DNA]</scope>
</reference>
<dbReference type="InterPro" id="IPR052164">
    <property type="entry name" value="Anthracycline_SecMetBiosynth"/>
</dbReference>
<dbReference type="EMBL" id="CAXHTA020000008">
    <property type="protein sequence ID" value="CAL5223371.1"/>
    <property type="molecule type" value="Genomic_DNA"/>
</dbReference>
<dbReference type="InterPro" id="IPR037523">
    <property type="entry name" value="VOC_core"/>
</dbReference>
<feature type="domain" description="VOC" evidence="1">
    <location>
        <begin position="4"/>
        <end position="115"/>
    </location>
</feature>
<proteinExistence type="predicted"/>
<comment type="caution">
    <text evidence="2">The sequence shown here is derived from an EMBL/GenBank/DDBJ whole genome shotgun (WGS) entry which is preliminary data.</text>
</comment>
<dbReference type="InterPro" id="IPR004360">
    <property type="entry name" value="Glyas_Fos-R_dOase_dom"/>
</dbReference>
<dbReference type="Pfam" id="PF00903">
    <property type="entry name" value="Glyoxalase"/>
    <property type="match status" value="1"/>
</dbReference>
<name>A0ABP1FWI0_9CHLO</name>
<gene>
    <name evidence="2" type="primary">g5876</name>
    <name evidence="2" type="ORF">VP750_LOCUS5030</name>
</gene>
<evidence type="ECO:0000313" key="3">
    <source>
        <dbReference type="Proteomes" id="UP001497392"/>
    </source>
</evidence>
<dbReference type="SUPFAM" id="SSF54593">
    <property type="entry name" value="Glyoxalase/Bleomycin resistance protein/Dihydroxybiphenyl dioxygenase"/>
    <property type="match status" value="1"/>
</dbReference>
<accession>A0ABP1FWI0</accession>
<keyword evidence="3" id="KW-1185">Reference proteome</keyword>
<dbReference type="InterPro" id="IPR029068">
    <property type="entry name" value="Glyas_Bleomycin-R_OHBP_Dase"/>
</dbReference>
<protein>
    <submittedName>
        <fullName evidence="2">G5876 protein</fullName>
    </submittedName>
</protein>
<evidence type="ECO:0000313" key="2">
    <source>
        <dbReference type="EMBL" id="CAL5223371.1"/>
    </source>
</evidence>
<sequence>MGTLLRHVLLLQKDVAKAARFYSEGLDLPIIALTDRWAELGAGPSRIALKAVEGEAYASCGYSPFLCFEVEDLQARVQRLLELGAVLDGPIKYADRGKVAALRGPDGQMLSIFEPADQPLPQQSVKSQ</sequence>
<dbReference type="PANTHER" id="PTHR33993:SF14">
    <property type="entry name" value="GB|AAF24581.1"/>
    <property type="match status" value="1"/>
</dbReference>
<dbReference type="Gene3D" id="3.10.180.10">
    <property type="entry name" value="2,3-Dihydroxybiphenyl 1,2-Dioxygenase, domain 1"/>
    <property type="match status" value="1"/>
</dbReference>
<dbReference type="PROSITE" id="PS51819">
    <property type="entry name" value="VOC"/>
    <property type="match status" value="1"/>
</dbReference>
<organism evidence="2 3">
    <name type="scientific">Coccomyxa viridis</name>
    <dbReference type="NCBI Taxonomy" id="1274662"/>
    <lineage>
        <taxon>Eukaryota</taxon>
        <taxon>Viridiplantae</taxon>
        <taxon>Chlorophyta</taxon>
        <taxon>core chlorophytes</taxon>
        <taxon>Trebouxiophyceae</taxon>
        <taxon>Trebouxiophyceae incertae sedis</taxon>
        <taxon>Coccomyxaceae</taxon>
        <taxon>Coccomyxa</taxon>
    </lineage>
</organism>
<dbReference type="Proteomes" id="UP001497392">
    <property type="component" value="Unassembled WGS sequence"/>
</dbReference>